<proteinExistence type="predicted"/>
<protein>
    <submittedName>
        <fullName evidence="3">Uncharacterized protein</fullName>
    </submittedName>
</protein>
<dbReference type="PANTHER" id="PTHR11439">
    <property type="entry name" value="GAG-POL-RELATED RETROTRANSPOSON"/>
    <property type="match status" value="1"/>
</dbReference>
<gene>
    <name evidence="3" type="ORF">Tco_1113546</name>
</gene>
<sequence>MTTAGTRAVVNTGKGKMDTDLKKSRWVWRPKGNYLDHVSKDSGSFMLKKGNPEILLQDHAVVDSGCSSHMTGNKAYLSDYEDYNGGFVAFGSDPKGDELKLDIMFAACACARLQVTPKASHLNAVKRIFRSQVLEGNSTQGGCQFLGRRLIFWQCKKQTIVVNSTTEAEYVAAANYYGQVLQIQNQMMDYGFNFMNTKIHIDNESTISVIKNLVAHSRGQRKDTSGRLQVNSGRLQVNSSRHKLILLCHINTGTSLRYALSHNPTIYDSLVKQFWQTATVRTLANRTQELVASIDNKEYTITEAFVRSKLQLADAACISNLPDADIYDGLATLGYVSEGVLRIKGEGSAIPAEPQHTPVDPVPSTSQPPTPSTNEPLQQPSPPRQSDRQDTEIPQSQGPTFTHVVDKATTTEDSLKLKELSLSCTKLELKIGSLEKELKETKQTFGNVILTLVVEPTEENHDIVKILSSLVRDFVTPTKTKVSASGEVQEEDISPTTLEAAKTLSKVASQKARSTDKGRRYKRRKMSKGKDIITGLDVKVEITTWRETVNITIPSPVKGQREGKAPMTTKDVQVTKRTKAQIQQDTKAGLAEAMRLQSSNGYEEVAKLVQFHEAAQYYTKEDWDNIRAKLEANAELVKDVLGKDMSSEDYAKRMVDMINQKKKYYVEQKAKLKQETSKKQKIAIEDVLEEKGDEPMKEDDEAEEDMEAIEKGDSSSGTDILVNPVLVDIKPPSIANWKIINLGKKGVYQIVRENGTDKIYISFGAMLKDISRDDLTELYRLVMRRYGTNGPEDEYERVFWRDLKTMFDPPLSTDLDWNLPGQQKMLSWRYYDTCIVHCLNLESAHIYMLTERRYPLPADVCQAMLDKKLQGDKRDEACLPIVLKIIKKFGNLEIHIWELEGVRVLFSQHHYTWSSVHHVLTDIKNLAKSKQMALVKLSKLLMG</sequence>
<name>A0ABQ5IV75_9ASTR</name>
<evidence type="ECO:0000313" key="3">
    <source>
        <dbReference type="EMBL" id="GJU03208.1"/>
    </source>
</evidence>
<dbReference type="EMBL" id="BQNB010021130">
    <property type="protein sequence ID" value="GJU03208.1"/>
    <property type="molecule type" value="Genomic_DNA"/>
</dbReference>
<evidence type="ECO:0000256" key="2">
    <source>
        <dbReference type="SAM" id="MobiDB-lite"/>
    </source>
</evidence>
<dbReference type="Proteomes" id="UP001151760">
    <property type="component" value="Unassembled WGS sequence"/>
</dbReference>
<organism evidence="3 4">
    <name type="scientific">Tanacetum coccineum</name>
    <dbReference type="NCBI Taxonomy" id="301880"/>
    <lineage>
        <taxon>Eukaryota</taxon>
        <taxon>Viridiplantae</taxon>
        <taxon>Streptophyta</taxon>
        <taxon>Embryophyta</taxon>
        <taxon>Tracheophyta</taxon>
        <taxon>Spermatophyta</taxon>
        <taxon>Magnoliopsida</taxon>
        <taxon>eudicotyledons</taxon>
        <taxon>Gunneridae</taxon>
        <taxon>Pentapetalae</taxon>
        <taxon>asterids</taxon>
        <taxon>campanulids</taxon>
        <taxon>Asterales</taxon>
        <taxon>Asteraceae</taxon>
        <taxon>Asteroideae</taxon>
        <taxon>Anthemideae</taxon>
        <taxon>Anthemidinae</taxon>
        <taxon>Tanacetum</taxon>
    </lineage>
</organism>
<comment type="caution">
    <text evidence="3">The sequence shown here is derived from an EMBL/GenBank/DDBJ whole genome shotgun (WGS) entry which is preliminary data.</text>
</comment>
<feature type="coiled-coil region" evidence="1">
    <location>
        <begin position="417"/>
        <end position="444"/>
    </location>
</feature>
<dbReference type="CDD" id="cd09272">
    <property type="entry name" value="RNase_HI_RT_Ty1"/>
    <property type="match status" value="1"/>
</dbReference>
<keyword evidence="1" id="KW-0175">Coiled coil</keyword>
<dbReference type="PANTHER" id="PTHR11439:SF495">
    <property type="entry name" value="REVERSE TRANSCRIPTASE, RNA-DEPENDENT DNA POLYMERASE-RELATED"/>
    <property type="match status" value="1"/>
</dbReference>
<evidence type="ECO:0000313" key="4">
    <source>
        <dbReference type="Proteomes" id="UP001151760"/>
    </source>
</evidence>
<keyword evidence="4" id="KW-1185">Reference proteome</keyword>
<reference evidence="3" key="2">
    <citation type="submission" date="2022-01" db="EMBL/GenBank/DDBJ databases">
        <authorList>
            <person name="Yamashiro T."/>
            <person name="Shiraishi A."/>
            <person name="Satake H."/>
            <person name="Nakayama K."/>
        </authorList>
    </citation>
    <scope>NUCLEOTIDE SEQUENCE</scope>
</reference>
<feature type="region of interest" description="Disordered" evidence="2">
    <location>
        <begin position="349"/>
        <end position="406"/>
    </location>
</feature>
<accession>A0ABQ5IV75</accession>
<evidence type="ECO:0000256" key="1">
    <source>
        <dbReference type="SAM" id="Coils"/>
    </source>
</evidence>
<reference evidence="3" key="1">
    <citation type="journal article" date="2022" name="Int. J. Mol. Sci.">
        <title>Draft Genome of Tanacetum Coccineum: Genomic Comparison of Closely Related Tanacetum-Family Plants.</title>
        <authorList>
            <person name="Yamashiro T."/>
            <person name="Shiraishi A."/>
            <person name="Nakayama K."/>
            <person name="Satake H."/>
        </authorList>
    </citation>
    <scope>NUCLEOTIDE SEQUENCE</scope>
</reference>